<dbReference type="InterPro" id="IPR006311">
    <property type="entry name" value="TAT_signal"/>
</dbReference>
<dbReference type="AlphaFoldDB" id="A0A1W6ZSS4"/>
<dbReference type="EMBL" id="CP021112">
    <property type="protein sequence ID" value="ARQ00469.1"/>
    <property type="molecule type" value="Genomic_DNA"/>
</dbReference>
<evidence type="ECO:0000313" key="3">
    <source>
        <dbReference type="Proteomes" id="UP000194137"/>
    </source>
</evidence>
<dbReference type="InterPro" id="IPR000073">
    <property type="entry name" value="AB_hydrolase_1"/>
</dbReference>
<keyword evidence="3" id="KW-1185">Reference proteome</keyword>
<organism evidence="2 3">
    <name type="scientific">Pseudorhodoplanes sinuspersici</name>
    <dbReference type="NCBI Taxonomy" id="1235591"/>
    <lineage>
        <taxon>Bacteria</taxon>
        <taxon>Pseudomonadati</taxon>
        <taxon>Pseudomonadota</taxon>
        <taxon>Alphaproteobacteria</taxon>
        <taxon>Hyphomicrobiales</taxon>
        <taxon>Pseudorhodoplanes</taxon>
    </lineage>
</organism>
<feature type="domain" description="AB hydrolase-1" evidence="1">
    <location>
        <begin position="51"/>
        <end position="274"/>
    </location>
</feature>
<evidence type="ECO:0000313" key="2">
    <source>
        <dbReference type="EMBL" id="ARQ00469.1"/>
    </source>
</evidence>
<dbReference type="InterPro" id="IPR052897">
    <property type="entry name" value="Sec-Metab_Biosynth_Hydrolase"/>
</dbReference>
<sequence>MLRPKNDRGRNVTTSKREATRRNIIAGAGVAAAGIVTGATTAQAQTTGKTFVLVHGAWHGGWCWRRVADLLEKKGHKVYAPTLTGLCDRSHLLDSKTNLSTHITDVANLIAWEGLKDVVLVGHSYGGFVISGVAEKAQPAISSIVYLDAFLPDNGEALIDVVRGSKLYDVIQGTIQKGDLTMAAPKAALFQVNEKDRAWVDEKCTPQPTATLSEKVALTGARDRIAKRAYVRAKGYASPGFDRAQAKAQAASGFRVYEMPCGHDAMVDMPDRLTDILLEVA</sequence>
<protein>
    <recommendedName>
        <fullName evidence="1">AB hydrolase-1 domain-containing protein</fullName>
    </recommendedName>
</protein>
<dbReference type="KEGG" id="psin:CAK95_16315"/>
<dbReference type="PANTHER" id="PTHR37017:SF11">
    <property type="entry name" value="ESTERASE_LIPASE_THIOESTERASE DOMAIN-CONTAINING PROTEIN"/>
    <property type="match status" value="1"/>
</dbReference>
<accession>A0A1W6ZSS4</accession>
<gene>
    <name evidence="2" type="ORF">CAK95_16315</name>
</gene>
<dbReference type="SUPFAM" id="SSF53474">
    <property type="entry name" value="alpha/beta-Hydrolases"/>
    <property type="match status" value="1"/>
</dbReference>
<dbReference type="InterPro" id="IPR029058">
    <property type="entry name" value="AB_hydrolase_fold"/>
</dbReference>
<dbReference type="Pfam" id="PF12697">
    <property type="entry name" value="Abhydrolase_6"/>
    <property type="match status" value="1"/>
</dbReference>
<dbReference type="PROSITE" id="PS51318">
    <property type="entry name" value="TAT"/>
    <property type="match status" value="1"/>
</dbReference>
<evidence type="ECO:0000259" key="1">
    <source>
        <dbReference type="Pfam" id="PF12697"/>
    </source>
</evidence>
<reference evidence="2 3" key="1">
    <citation type="submission" date="2017-05" db="EMBL/GenBank/DDBJ databases">
        <title>Full genome sequence of Pseudorhodoplanes sinuspersici.</title>
        <authorList>
            <person name="Dastgheib S.M.M."/>
            <person name="Shavandi M."/>
            <person name="Tirandaz H."/>
        </authorList>
    </citation>
    <scope>NUCLEOTIDE SEQUENCE [LARGE SCALE GENOMIC DNA]</scope>
    <source>
        <strain evidence="2 3">RIPI110</strain>
    </source>
</reference>
<dbReference type="Proteomes" id="UP000194137">
    <property type="component" value="Chromosome"/>
</dbReference>
<dbReference type="Gene3D" id="3.40.50.1820">
    <property type="entry name" value="alpha/beta hydrolase"/>
    <property type="match status" value="1"/>
</dbReference>
<proteinExistence type="predicted"/>
<name>A0A1W6ZSS4_9HYPH</name>
<dbReference type="STRING" id="1235591.CAK95_16315"/>
<dbReference type="PANTHER" id="PTHR37017">
    <property type="entry name" value="AB HYDROLASE-1 DOMAIN-CONTAINING PROTEIN-RELATED"/>
    <property type="match status" value="1"/>
</dbReference>